<comment type="caution">
    <text evidence="1">The sequence shown here is derived from an EMBL/GenBank/DDBJ whole genome shotgun (WGS) entry which is preliminary data.</text>
</comment>
<sequence>MEEVVKRYWRRRKYKRIEQHGSSRGKRAKVERLGRNRRRKWTFRVKFTPRVRSLSRLIISPKKLLILLRDKYVKMMLTLAQSTSAFRGGEDHNKLVMGLGNRPLKEYDNTMVLQFYKSLMAQDKLINSGEIVQREH</sequence>
<keyword evidence="2" id="KW-1185">Reference proteome</keyword>
<organism evidence="1 2">
    <name type="scientific">Persea americana</name>
    <name type="common">Avocado</name>
    <dbReference type="NCBI Taxonomy" id="3435"/>
    <lineage>
        <taxon>Eukaryota</taxon>
        <taxon>Viridiplantae</taxon>
        <taxon>Streptophyta</taxon>
        <taxon>Embryophyta</taxon>
        <taxon>Tracheophyta</taxon>
        <taxon>Spermatophyta</taxon>
        <taxon>Magnoliopsida</taxon>
        <taxon>Magnoliidae</taxon>
        <taxon>Laurales</taxon>
        <taxon>Lauraceae</taxon>
        <taxon>Persea</taxon>
    </lineage>
</organism>
<accession>A0ACC2LSK0</accession>
<name>A0ACC2LSK0_PERAE</name>
<evidence type="ECO:0000313" key="1">
    <source>
        <dbReference type="EMBL" id="KAJ8636346.1"/>
    </source>
</evidence>
<evidence type="ECO:0000313" key="2">
    <source>
        <dbReference type="Proteomes" id="UP001234297"/>
    </source>
</evidence>
<proteinExistence type="predicted"/>
<protein>
    <submittedName>
        <fullName evidence="1">Uncharacterized protein</fullName>
    </submittedName>
</protein>
<dbReference type="Proteomes" id="UP001234297">
    <property type="component" value="Chromosome 3"/>
</dbReference>
<reference evidence="1 2" key="1">
    <citation type="journal article" date="2022" name="Hortic Res">
        <title>A haplotype resolved chromosomal level avocado genome allows analysis of novel avocado genes.</title>
        <authorList>
            <person name="Nath O."/>
            <person name="Fletcher S.J."/>
            <person name="Hayward A."/>
            <person name="Shaw L.M."/>
            <person name="Masouleh A.K."/>
            <person name="Furtado A."/>
            <person name="Henry R.J."/>
            <person name="Mitter N."/>
        </authorList>
    </citation>
    <scope>NUCLEOTIDE SEQUENCE [LARGE SCALE GENOMIC DNA]</scope>
    <source>
        <strain evidence="2">cv. Hass</strain>
    </source>
</reference>
<dbReference type="EMBL" id="CM056811">
    <property type="protein sequence ID" value="KAJ8636346.1"/>
    <property type="molecule type" value="Genomic_DNA"/>
</dbReference>
<gene>
    <name evidence="1" type="ORF">MRB53_010613</name>
</gene>